<accession>A0A6I6DRK8</accession>
<protein>
    <submittedName>
        <fullName evidence="2">Polysaccharide pyruvyl transferase family protein</fullName>
    </submittedName>
</protein>
<feature type="domain" description="Polysaccharide pyruvyl transferase" evidence="1">
    <location>
        <begin position="14"/>
        <end position="278"/>
    </location>
</feature>
<dbReference type="AlphaFoldDB" id="A0A6I6DRK8"/>
<evidence type="ECO:0000313" key="2">
    <source>
        <dbReference type="EMBL" id="QGU27565.1"/>
    </source>
</evidence>
<dbReference type="OrthoDB" id="3733126at2"/>
<dbReference type="PANTHER" id="PTHR36836">
    <property type="entry name" value="COLANIC ACID BIOSYNTHESIS PROTEIN WCAK"/>
    <property type="match status" value="1"/>
</dbReference>
<sequence>MTKVLVLHGYSADNAGDGLLVRETLDLIREAVGENADVTLLASRPDTFADLGVRALPTVPSRRGWDRQTRAVLRGIDDFDLVVAVGGGYLRAGTPLETLKTALVHVPQLRAAARATTPTLYLPQSIGPARFGTRRWTQRALSRVDVVMARDDRTIAEIGGPTVERQPDLATAAVAGGRRPGADVDAVPVLSIRKVHGKINPDIYVLAETLRPYDGYIQSTVGGNDDRPAAQTLHPRRTVPRAELMTPGGAPRVVVAVRLHAALMALAAGHYVVHLAYERKGFGAFDDLGIRPWVHSVNSFDPAEVADQARLLLNDAEVRAAYDERISEAAVRISNARQNLVERLRASVV</sequence>
<keyword evidence="2" id="KW-0808">Transferase</keyword>
<evidence type="ECO:0000313" key="3">
    <source>
        <dbReference type="Proteomes" id="UP000422989"/>
    </source>
</evidence>
<dbReference type="PANTHER" id="PTHR36836:SF1">
    <property type="entry name" value="COLANIC ACID BIOSYNTHESIS PROTEIN WCAK"/>
    <property type="match status" value="1"/>
</dbReference>
<dbReference type="InterPro" id="IPR007345">
    <property type="entry name" value="Polysacch_pyruvyl_Trfase"/>
</dbReference>
<dbReference type="Pfam" id="PF04230">
    <property type="entry name" value="PS_pyruv_trans"/>
    <property type="match status" value="1"/>
</dbReference>
<gene>
    <name evidence="2" type="ORF">D7D94_07725</name>
</gene>
<proteinExistence type="predicted"/>
<dbReference type="EMBL" id="CP032550">
    <property type="protein sequence ID" value="QGU27565.1"/>
    <property type="molecule type" value="Genomic_DNA"/>
</dbReference>
<organism evidence="2 3">
    <name type="scientific">Microbacterium oryzae</name>
    <dbReference type="NCBI Taxonomy" id="743009"/>
    <lineage>
        <taxon>Bacteria</taxon>
        <taxon>Bacillati</taxon>
        <taxon>Actinomycetota</taxon>
        <taxon>Actinomycetes</taxon>
        <taxon>Micrococcales</taxon>
        <taxon>Microbacteriaceae</taxon>
        <taxon>Microbacterium</taxon>
    </lineage>
</organism>
<keyword evidence="3" id="KW-1185">Reference proteome</keyword>
<dbReference type="Proteomes" id="UP000422989">
    <property type="component" value="Chromosome"/>
</dbReference>
<name>A0A6I6DRK8_9MICO</name>
<evidence type="ECO:0000259" key="1">
    <source>
        <dbReference type="Pfam" id="PF04230"/>
    </source>
</evidence>
<dbReference type="KEGG" id="moj:D7D94_07725"/>
<dbReference type="RefSeq" id="WP_156242059.1">
    <property type="nucleotide sequence ID" value="NZ_BAAAZL010000004.1"/>
</dbReference>
<dbReference type="GO" id="GO:0016740">
    <property type="term" value="F:transferase activity"/>
    <property type="evidence" value="ECO:0007669"/>
    <property type="project" value="UniProtKB-KW"/>
</dbReference>
<reference evidence="2 3" key="1">
    <citation type="submission" date="2018-09" db="EMBL/GenBank/DDBJ databases">
        <title>Whole genome sequencing of Microbacterium oryzae strain MB-10T.</title>
        <authorList>
            <person name="Das S.K."/>
        </authorList>
    </citation>
    <scope>NUCLEOTIDE SEQUENCE [LARGE SCALE GENOMIC DNA]</scope>
    <source>
        <strain evidence="2 3">MB-10</strain>
    </source>
</reference>